<organism evidence="2 3">
    <name type="scientific">Bifidobacterium adolescentis</name>
    <dbReference type="NCBI Taxonomy" id="1680"/>
    <lineage>
        <taxon>Bacteria</taxon>
        <taxon>Bacillati</taxon>
        <taxon>Actinomycetota</taxon>
        <taxon>Actinomycetes</taxon>
        <taxon>Bifidobacteriales</taxon>
        <taxon>Bifidobacteriaceae</taxon>
        <taxon>Bifidobacterium</taxon>
    </lineage>
</organism>
<reference evidence="1 4" key="2">
    <citation type="submission" date="2023-06" db="EMBL/GenBank/DDBJ databases">
        <title>Complete Genome Sequences of Bifidobacterium faecale strain JCM19861T was isolated from human faeces by Jung-Hye Choi et al. (2014).</title>
        <authorList>
            <person name="Okuhama S."/>
            <person name="Takahashi H."/>
            <person name="Imaizumi K."/>
            <person name="Nakayama S."/>
            <person name="Ogata Y."/>
            <person name="Suda W."/>
        </authorList>
    </citation>
    <scope>NUCLEOTIDE SEQUENCE [LARGE SCALE GENOMIC DNA]</scope>
    <source>
        <strain evidence="1 4">JCM 19861</strain>
    </source>
</reference>
<accession>A0AAN4VN69</accession>
<evidence type="ECO:0000313" key="3">
    <source>
        <dbReference type="Proteomes" id="UP000886943"/>
    </source>
</evidence>
<dbReference type="AlphaFoldDB" id="A0AAN4VN69"/>
<dbReference type="Proteomes" id="UP000886943">
    <property type="component" value="Unassembled WGS sequence"/>
</dbReference>
<dbReference type="RefSeq" id="WP_003809092.1">
    <property type="nucleotide sequence ID" value="NZ_AP028457.1"/>
</dbReference>
<keyword evidence="4" id="KW-1185">Reference proteome</keyword>
<name>A0AAN4VN69_BIFAD</name>
<dbReference type="EMBL" id="BPPZ01000013">
    <property type="protein sequence ID" value="GJD14845.1"/>
    <property type="molecule type" value="Genomic_DNA"/>
</dbReference>
<evidence type="ECO:0000313" key="2">
    <source>
        <dbReference type="EMBL" id="GJD14845.1"/>
    </source>
</evidence>
<dbReference type="Proteomes" id="UP001357973">
    <property type="component" value="Chromosome"/>
</dbReference>
<dbReference type="EMBL" id="AP028457">
    <property type="protein sequence ID" value="BEK83018.1"/>
    <property type="molecule type" value="Genomic_DNA"/>
</dbReference>
<evidence type="ECO:0000313" key="4">
    <source>
        <dbReference type="Proteomes" id="UP001357973"/>
    </source>
</evidence>
<reference evidence="2" key="1">
    <citation type="submission" date="2021-08" db="EMBL/GenBank/DDBJ databases">
        <title>Draft genome sequence of the GABA producer Bifidobacterium adolescentis 4-2, isolated from healthy human feces.</title>
        <authorList>
            <person name="Altaib H."/>
            <person name="Niwa R."/>
            <person name="Abe M."/>
            <person name="Suzuki T."/>
        </authorList>
    </citation>
    <scope>NUCLEOTIDE SEQUENCE</scope>
    <source>
        <strain evidence="2">4-2</strain>
    </source>
</reference>
<sequence length="140" mass="15200">MASKTDKNTVKTVPEIPDTLAEFVEQHEELAGCPEFVPAHEFSVAQTCDFMVVDAVASDSYGVFRKKTSDDVDSSLAIARMVAASDSFFEKIAKDVDAYHKWVTGRTPTVLVQVFTLLNAFYGASLGKSEASRTPTGNAK</sequence>
<proteinExistence type="predicted"/>
<evidence type="ECO:0000313" key="1">
    <source>
        <dbReference type="EMBL" id="BEK83018.1"/>
    </source>
</evidence>
<protein>
    <submittedName>
        <fullName evidence="2">Uncharacterized protein</fullName>
    </submittedName>
</protein>
<gene>
    <name evidence="1" type="ORF">B19861_09600</name>
    <name evidence="2" type="ORF">BIFAD42_18290</name>
</gene>